<dbReference type="NCBIfam" id="TIGR01965">
    <property type="entry name" value="VCBS_repeat"/>
    <property type="match status" value="1"/>
</dbReference>
<feature type="compositionally biased region" description="Polar residues" evidence="9">
    <location>
        <begin position="3854"/>
        <end position="3865"/>
    </location>
</feature>
<organism evidence="11 12">
    <name type="scientific">Rubripirellula tenax</name>
    <dbReference type="NCBI Taxonomy" id="2528015"/>
    <lineage>
        <taxon>Bacteria</taxon>
        <taxon>Pseudomonadati</taxon>
        <taxon>Planctomycetota</taxon>
        <taxon>Planctomycetia</taxon>
        <taxon>Pirellulales</taxon>
        <taxon>Pirellulaceae</taxon>
        <taxon>Rubripirellula</taxon>
    </lineage>
</organism>
<evidence type="ECO:0000259" key="10">
    <source>
        <dbReference type="SMART" id="SM00235"/>
    </source>
</evidence>
<feature type="region of interest" description="Disordered" evidence="9">
    <location>
        <begin position="3850"/>
        <end position="3871"/>
    </location>
</feature>
<dbReference type="Pfam" id="PF17803">
    <property type="entry name" value="Cadherin_4"/>
    <property type="match status" value="2"/>
</dbReference>
<dbReference type="Gene3D" id="2.60.120.380">
    <property type="match status" value="4"/>
</dbReference>
<dbReference type="InterPro" id="IPR036439">
    <property type="entry name" value="Dockerin_dom_sf"/>
</dbReference>
<comment type="cofactor">
    <cofactor evidence="1">
        <name>Zn(2+)</name>
        <dbReference type="ChEBI" id="CHEBI:29105"/>
    </cofactor>
</comment>
<dbReference type="SMART" id="SM00235">
    <property type="entry name" value="ZnMc"/>
    <property type="match status" value="1"/>
</dbReference>
<keyword evidence="4" id="KW-0479">Metal-binding</keyword>
<accession>A0A5C6FGU0</accession>
<dbReference type="GO" id="GO:0031012">
    <property type="term" value="C:extracellular matrix"/>
    <property type="evidence" value="ECO:0007669"/>
    <property type="project" value="InterPro"/>
</dbReference>
<dbReference type="SUPFAM" id="SSF55486">
    <property type="entry name" value="Metalloproteases ('zincins'), catalytic domain"/>
    <property type="match status" value="2"/>
</dbReference>
<dbReference type="OrthoDB" id="247526at2"/>
<dbReference type="GO" id="GO:0005615">
    <property type="term" value="C:extracellular space"/>
    <property type="evidence" value="ECO:0007669"/>
    <property type="project" value="TreeGrafter"/>
</dbReference>
<dbReference type="PANTHER" id="PTHR10201">
    <property type="entry name" value="MATRIX METALLOPROTEINASE"/>
    <property type="match status" value="1"/>
</dbReference>
<dbReference type="NCBIfam" id="NF012211">
    <property type="entry name" value="tand_rpt_95"/>
    <property type="match status" value="3"/>
</dbReference>
<comment type="caution">
    <text evidence="11">The sequence shown here is derived from an EMBL/GenBank/DDBJ whole genome shotgun (WGS) entry which is preliminary data.</text>
</comment>
<dbReference type="InterPro" id="IPR002105">
    <property type="entry name" value="Dockerin_1_rpt"/>
</dbReference>
<dbReference type="Pfam" id="PF17963">
    <property type="entry name" value="Big_9"/>
    <property type="match status" value="5"/>
</dbReference>
<dbReference type="GO" id="GO:0004222">
    <property type="term" value="F:metalloendopeptidase activity"/>
    <property type="evidence" value="ECO:0007669"/>
    <property type="project" value="InterPro"/>
</dbReference>
<dbReference type="EMBL" id="SJPW01000001">
    <property type="protein sequence ID" value="TWU60075.1"/>
    <property type="molecule type" value="Genomic_DNA"/>
</dbReference>
<evidence type="ECO:0000313" key="11">
    <source>
        <dbReference type="EMBL" id="TWU60075.1"/>
    </source>
</evidence>
<evidence type="ECO:0000256" key="3">
    <source>
        <dbReference type="ARBA" id="ARBA00022670"/>
    </source>
</evidence>
<keyword evidence="12" id="KW-1185">Reference proteome</keyword>
<gene>
    <name evidence="11" type="ORF">Poly51_03490</name>
</gene>
<evidence type="ECO:0000256" key="7">
    <source>
        <dbReference type="ARBA" id="ARBA00022833"/>
    </source>
</evidence>
<keyword evidence="7" id="KW-0862">Zinc</keyword>
<dbReference type="InterPro" id="IPR024079">
    <property type="entry name" value="MetalloPept_cat_dom_sf"/>
</dbReference>
<evidence type="ECO:0000256" key="5">
    <source>
        <dbReference type="ARBA" id="ARBA00022729"/>
    </source>
</evidence>
<dbReference type="Gene3D" id="2.60.40.2810">
    <property type="match status" value="3"/>
</dbReference>
<dbReference type="GO" id="GO:0008270">
    <property type="term" value="F:zinc ion binding"/>
    <property type="evidence" value="ECO:0007669"/>
    <property type="project" value="InterPro"/>
</dbReference>
<dbReference type="Gene3D" id="2.60.40.3440">
    <property type="match status" value="2"/>
</dbReference>
<dbReference type="GO" id="GO:0006508">
    <property type="term" value="P:proteolysis"/>
    <property type="evidence" value="ECO:0007669"/>
    <property type="project" value="UniProtKB-KW"/>
</dbReference>
<dbReference type="InterPro" id="IPR006626">
    <property type="entry name" value="PbH1"/>
</dbReference>
<keyword evidence="6" id="KW-0378">Hydrolase</keyword>
<evidence type="ECO:0000256" key="1">
    <source>
        <dbReference type="ARBA" id="ARBA00001947"/>
    </source>
</evidence>
<dbReference type="InterPro" id="IPR040853">
    <property type="entry name" value="RapA2_cadherin-like"/>
</dbReference>
<dbReference type="InterPro" id="IPR010221">
    <property type="entry name" value="VCBS_dom"/>
</dbReference>
<dbReference type="GO" id="GO:0000272">
    <property type="term" value="P:polysaccharide catabolic process"/>
    <property type="evidence" value="ECO:0007669"/>
    <property type="project" value="InterPro"/>
</dbReference>
<dbReference type="SMART" id="SM00710">
    <property type="entry name" value="PbH1"/>
    <property type="match status" value="9"/>
</dbReference>
<dbReference type="RefSeq" id="WP_146453614.1">
    <property type="nucleotide sequence ID" value="NZ_SJPW01000001.1"/>
</dbReference>
<keyword evidence="3" id="KW-0645">Protease</keyword>
<feature type="domain" description="Peptidase metallopeptidase" evidence="10">
    <location>
        <begin position="764"/>
        <end position="931"/>
    </location>
</feature>
<evidence type="ECO:0000256" key="9">
    <source>
        <dbReference type="SAM" id="MobiDB-lite"/>
    </source>
</evidence>
<reference evidence="11 12" key="1">
    <citation type="submission" date="2019-02" db="EMBL/GenBank/DDBJ databases">
        <title>Deep-cultivation of Planctomycetes and their phenomic and genomic characterization uncovers novel biology.</title>
        <authorList>
            <person name="Wiegand S."/>
            <person name="Jogler M."/>
            <person name="Boedeker C."/>
            <person name="Pinto D."/>
            <person name="Vollmers J."/>
            <person name="Rivas-Marin E."/>
            <person name="Kohn T."/>
            <person name="Peeters S.H."/>
            <person name="Heuer A."/>
            <person name="Rast P."/>
            <person name="Oberbeckmann S."/>
            <person name="Bunk B."/>
            <person name="Jeske O."/>
            <person name="Meyerdierks A."/>
            <person name="Storesund J.E."/>
            <person name="Kallscheuer N."/>
            <person name="Luecker S."/>
            <person name="Lage O.M."/>
            <person name="Pohl T."/>
            <person name="Merkel B.J."/>
            <person name="Hornburger P."/>
            <person name="Mueller R.-W."/>
            <person name="Bruemmer F."/>
            <person name="Labrenz M."/>
            <person name="Spormann A.M."/>
            <person name="Op Den Camp H."/>
            <person name="Overmann J."/>
            <person name="Amann R."/>
            <person name="Jetten M.S.M."/>
            <person name="Mascher T."/>
            <person name="Medema M.H."/>
            <person name="Devos D.P."/>
            <person name="Kaster A.-K."/>
            <person name="Ovreas L."/>
            <person name="Rohde M."/>
            <person name="Galperin M.Y."/>
            <person name="Jogler C."/>
        </authorList>
    </citation>
    <scope>NUCLEOTIDE SEQUENCE [LARGE SCALE GENOMIC DNA]</scope>
    <source>
        <strain evidence="11 12">Poly51</strain>
    </source>
</reference>
<dbReference type="Gene3D" id="3.40.390.10">
    <property type="entry name" value="Collagenase (Catalytic Domain)"/>
    <property type="match status" value="2"/>
</dbReference>
<dbReference type="InterPro" id="IPR007280">
    <property type="entry name" value="Peptidase_C_arc/bac"/>
</dbReference>
<dbReference type="InterPro" id="IPR045474">
    <property type="entry name" value="GEVED"/>
</dbReference>
<dbReference type="Proteomes" id="UP000318288">
    <property type="component" value="Unassembled WGS sequence"/>
</dbReference>
<evidence type="ECO:0000256" key="6">
    <source>
        <dbReference type="ARBA" id="ARBA00022801"/>
    </source>
</evidence>
<sequence length="6733" mass="702068">MVQPRPTAKTRRQLRTEKRRLQLESLERRELLAAQLMSSDDVAHAIFAPDTPQDYIDQWENDHQQGTTSLGSEFIGPINLGGSRWTSPTGGAGPDFGDGATISWSFIPDGSEVAGGAAPANSDLVAFLDGIYGGSGNSIQSRPWFPLFQGVFDEWEANSGLTFVYEPNDDGAPQGGGNVGVTGVRGDIRIGGANIDGNFNTLAYNFLPTGGGNAGADGDMVIDTNDSFYQLNSNGANGENRALHNVLMHEVGHGLGLRHVTPVNRTKLMEPTVTQAYFGAQHDDLLAIQSLYGDRFTDNDTIDVATDLGILADTAIQVSDVSIDSNTDIDWYSVDLDAGQVLTLALSPQGQTYVVGPDDGNNGVNDRTVNTRRNSDLSLELYDPSGVLVLSRNAGGLGENEVAAAVAITEAGTYKVAIMGNSPNGMIAGDVTQTQFYTLTAQRSELADPRLIAVATNGGDLFDLDPPDQFENVRQVAPNELTLTFGGTHAIDPASLGAMSVQYSESGNFAVDSVEVPIGYVGLDSAGRNAVLRFAENLKDGFYQLSITTELTSSFGVPFLPSSPEPVPGNPLLTREVIAFEVELGAKVIAVVPQPIVGSTPTANQIEVYFDDADLFRAGSTIGTRAFYQLVDTQNTATTEDDSIVIPTTVAVDAAARKVTLTYPNNLNTYVTDGDSLRLRVGDNSDFTTINVNQQTISGAEPGLTKTTARVVTSAATGNWSTVVVGQQINNVGAVQVTPMVDNAGGILEPGHRDIEVEDHYISPGSRDSNNAITTIPYTFLRNTSYGVNSQGDALFNQMNAEQEKRFLEILDIYSARLGIDFYETEDTGLKLIVGDLSTADPTTVSGPGGTAGLGGPGGVTMDALDFTTSQSNQFGQSFFDVALHEIGHAIGLGHSYDLVSGTVQGSNGNYPDSTRPGPGTEWEFPGEADIIHGTYLHQLESLDVDLYRINVTENGVLKVQTMAQRLADASLLDTRLALYREDAAGKLQLVSSNEDYFGSDSFIDISVTPGNYFVGVSSEGNSLYDPNSGLTSAGGTSQGAYELRVDFKSESATTMTDVDGSLIDGDRDGIQGGIYDFWFEPIDSSTIYVNKAGGAGGGALGSLTNPFTNIPDALAAAEIAVAANGGDGVVVRLLPNGGADSDITTAADNLAFEIGIIQSLNQTLDDGRNLILPGGVHLVIDAGVVMKFLDSRISVGSDDDGNDRSEGSISVQGTPEVPVYFTSYNDRTLGSNSNILNTTSGPGDWGGIEIRSDVDRLQGRNDLSRQGIFQNYINHAVFSFGGGTVSTISRGIDPIYLSEARPELSYNVVTNSSGAAISADPNTFEVTTFTEPRFQRSSVSGNGFASDYERLGPSIFGNTLVDNSTNGLFVRIDTPAGGELETLTLTARFNDTDIVHVLGENVLIDGNAGGPIEESRRPSPIIGVSPTTGGSMAAGTYQYSYTFVDPFGYESPGSVPQTAVVAAGGAVALTNIPAASGRYVARRLYRSTGGAPFQLVADLDKSGRDYSDTVAAAIASAPVLNTADPAVVHGRPDGTLVIDPGTLIKNQGARIELGFGATLIAEGVEGREIVMTGRSDDRYGAGGTFDTNGNGTSTGSPGEWAGIYGAPTSRLSIDNAYIAFAGGVTGVNGGTASFNTVQVHQGEVRIANSIFEDNADGVGSIQGNARRDFAPNDPGTLYFTSTQPSIVGNTFINNEGSAISINVNSMTSNFKTDPGRQTGPADIYEIPPANNGPVFRGNTLSGNDVNGLTVRGEVLTTEIVWDDTDIVHVLRNDIEIGDLHTFGGMRLESSSTESLVVKAENAEILATGRSLDIDDRIGGRLIVLGQPGFPVVITSLQDDTIGAGFTPSGAPQTETVPTTSGAQSGDWQGLRFDEYSNDRNVATATEREGLITGFGDANAEIGAHQELGLLAADEKSGDENVRLGFTVHGAIAADTDKDLYSFEGVAGTAVWLDIDLTDPRLDTVLELIDGNGRVLALSQNSRTEAAAGALTYTNTTLMRAGSALPMQKALGALTSATGDYLDLYSTNDGDSGMRVILPGTTGTRNTFYVRVRSANPASSYSTLAGINSSLVAGGKTSGGYQLQLRLRETDEFSGSVVRYADLRYATTAIVATGLPAHSPIAGELNHPGGLLDLGSFANTDRGAISVAGSLSTGAGGVSPPDVYAFTVDRDGLQGLVPTTNNVSLMIDVDFADGLTRPNTSAYLFNGTTLIAIGTDSNISDDRLTPIIPGQLSTAKDSSRGSFGGRDAYIGPLELNPNGDYQLLLAGPEQVPADMAQFFNANAPNTLARLEPIDSTVRIIDDRFDYSPGNGANDTPVPSAVQGPEALQVGFADDGSNVAPWQFGDIPLIAIREDANAAGEARISIYNPMTGRHDAVIEDFTSGAALGAVAQTTDGSIIGIRNRGNAATQNDANTSTTYSISNEGVVTALGNTGIGTFEFFRTTGANPANTNRSDNEGMEFVSLAFYESPLNENRFLYGVANRGPFDGMTVGTDPANGNNVNGPGELRDGDNLIYLLNADTGAAISRRGRNMIGGFESSDPLDADLLNDFNGNNSGNAYFPDETPWAGTDVVAQIQIPKISPATGLPTGNVTTITTAVGNASTLYAFTDLGAVWEMAITTNASNQYSLGDINGAAALTFDPTLGQIIADTQGNAIQFEQITRGPANFVDVTNDPIGISGLLYGVGRQVGEADAVRRFYAIDIATGATQPIFAFGGDNVTVDDNQAAGEFAGLFFSPLDQSLWHISDTERTTAGHGYGALDDRPAVIGGGSLRFGFDALNDDFNHLSNDIVSGDSDGNNDLDADDLQGFTGYNFIGGAHGSVRSNTLDLSGFSSDDLPTLYFTYLLNSENVNADDNPQGNFNAAGLDDVMRDSLRVMVAGEDGIWRLVATNNMDDNINNRVWDDSRGNVHEYDPVGSNGYTDVGDQRFVQELFDGDTFRQARIDLGFWAGQENVQIRFEFSTAGEARPDQSEIQALPGDQIVNGHILTLTGLMPDSAVTNQGDALTAGIRNFEFNQGLVVQMPTGAQVIAAGGAGVELTRPGGSRIVILSQTAQANGVVVLATDSAEQVATKVETFLGASAARSSSNPAWVGFGNETGTGTYAFGALNQFVLSTPNVSGGADAIIPITIEMTEIEVRDAIQNTIANNIKYADAPASLAAFPVVGNTNAIRVYDLAVSQNSTTNPVSNPGNDTIATAQSLDGNRWTLQNNPQINSSTSRPHQTINGIGDGTYDYFSFTVQNAGDVATFDIDAGAFDTELHLYDAAGNPLNGNDDAGGDPGSTSNLDSFVTHTFTAPGTYVIGVAAFSSDTTPGGITGATVPAGGFYRLHVSLDGAPVTGNTSGRSLTLINGENSGGSNLPGAQFGVYTGGNSLAELLRAGERSRGLGGAMGVYLDDIVIGLADRGESFTNSSQGTTLVDSPYFEPLFYDALSDTVRPITVETTEGAYQVEFRLGREYLGNDNTGKDARVQINERLAEGFNIVVEHTGAEIVDGDTFTLSNGSETLTFEFNDVTVATLTSAPLSSNVPINFTSSDSAGDVADKIRNAINNSSIQSVLNAIATSSSGDNNDPTDPTIFIHGYLAANVLGGINLTSPQSGQTHLTGVITGGNVVRGVDNGDSNRTRDQGVFIVDSNVISFSSGTAIDITAGDFGPGVKVPDEGNRPKPGAVANLPTLSSEDLVHGAVVQNNLLISNGSGINLAGNATGGGPNVYSRILNNTIFNSNVGIDIGNRAAPTLLNNVLVDNNIGLRGINEGPTVIRATVYSGNGQNSTGLGGNGTEAIVNPAGPLFVNPSDANFGLAAGRPNFYPAAGSVLIDSSIGSQLDRTSIIDVKDSLNIPRSPIVVTQRDLAGQIRGDGNTTSGQGSNVNIDRGALDRSDNIGPTATIIVPGDNDSAMIDIDRTDTFLQLSEGVYNFFEVLINDVSGMGPNAGTITPDQVVLIENGRRLIAGTEFTFAYNVANRTMRLTPAAGIWRPDAVYEIVMLNELLTQTDGSTVNPVADLAGNRLQPNRADGQTRFTIVMPDVELDFADSTSPTDTYRSLFTNNGARHALVNENSPRLGKYVDAETDPTAVDSDDIAAVLSVDGNVREAGNGPFTVTSASPDVTITLVSLPAVGDNISITANGFTATFELVEEGGTVAVGRIPVAYPTGATIGEITDLLAAKMETELLARNVQAVPEHIAGTAAITLIAQGDEDGAYIGSFDVPGSGTINGVFLDPITGEVISFLNPLAPGGSELFVEVIGEGLLDAWVDFNGDGDFNDLGERVLANEPVVNGLNSVTLFTPFNAGVSNNTDLSGFTRARFRLSTDGNLAANGLAVDGEVEDYTVVVTQAALPITTNDAYTFDEDVLLDQSGAGQGVAINDNDAGATGIVYDVVENPMFGTLTLDPATGQFTYQPDPDFYGDDSFTYRIEGLQTVGTGAYPVRSEIATVSLTVTPLNDVPFATDKAYVTTELSDTNTPAPITISKADLLVGALPQDDALLRTTPWDEQEQTLTVIQINVLDATGASVEIVPMVSTFVPKDGIHEGTSYVADGVGGFIEAGNLSVNVVNNEIVSVEYIPAAQYNEDNPQTGGVPSLDAFTFTVADDGKTTLPNGNPAAPALSPEITTAVVTIQVRPQNDSPVANDDTIPSTTLTPGPVEDIDFVIPVAFLLSNDTAGPTGSSGTGADDENLPVNGNDAAVQLVTDAPVGTPPANFPVGFQAFPLTTTTGATVSFDSSTNTLIYSRNDDFYGVDSFEYTIVDNGFDVAIDGTRTSNPKYHTATVTLTVDPVNDAPLAVDYSAQTFEDTPITITKTQLIGSAVADASTVQTTSPLDETNQVLEITSLDIDGVVVTAANVVVGQSYDTPNGSIVPSFGADGFLIDVVYTPVADFNADNPLDAGNRRLDFFGFTVTDDGISPLPQGGPDATNAPESSSATARILVRPINDAPVAVDDLVSGTSSDWLAYFAGLPTPTVAPVPTEDIPFVIPRDFVLANDRNSRLAGDDLVDGTNDERDGTNDSTDLAITQTPITTALGSTVTFLANGDLQYTPALDVFGIDTFVYTITDSGINEDAAGNQTAAPLTHFATITVNLAAVNDTPLLDPINDVVTIEDTASLTVVLSGIDSGGGPGEIQDLRVIATSSNTALINDPAVTYTSADTAGTLTVVPNLNAAGTVTISVTVEDAGLDGDFATTADNLTVTQTFEVRILARNDAPIAADDTISSTSTRWNDFFGGVGPVPTEDVPLDIPRDFLFGTNLDPNNDTNGPLTATDELTGINDGPMTILQVPITTTLGGNVIFLPNGDLRYLPPANLSGVDTFTYTVIDQGIDEAIDGTRTLVPMMSTATVTLTVLPVNDPPTISPIGNLVIPEDTLSRVVPFAGVSAGGNESQPLRVTTLSSNPTLINNPAVTYTSANATGSINVVPNPNQTGTAQITVLVEDGGLDGDLATAADNQISSTVFTLTVTALNDAPIANDDALDATEDTTLTITAASLIANDFNAPADATDELTLINDGGLTIQQQPITTTLGGTVTFVAGGNLLYTPPADASGIDTFTYTIFDEGVQQDENLNKTVSPLSDTATVTITIAPVNDVPTLNQPNAVTMLEDTVRPVVLTGITAGGGEVQPARVSVTSSNTTLLPNPVVNYTSPNDTAAFDLVPNADQFGVAVLTVVVEDAGLDNDFDTAADNLSVTKTFIVRVNAVNDVPLLDTIADQQIDEDAVGETVTLTGIAAGGGESQALRVLATSGDATLVANPTVTYTSAESTATLTFQPVADRFGQTPITVTVEDAGLDGDFTTAADNRTTTQTFNLTINPINDAPSLDAINSVTLDEDADQQIVALTGITAGPSETQTLRVRATSDNTSLVPNPSVDYQSPLSTGTLNFVLGPDQFGTATITVTVEDGGEDNDLVTLADNLTSFQTFVITVNPINDVPTITAVADVTVAEDAGPQSVALTGISAGGGETQPLRVSVTSDNINVVPTPTLTYIDGATTGTLDFTSASNAFGAATIVVTIEDGGLDLDLATAADNGITTETFVINVTPDNDAPTLDAIADQTIAEDAIDQSVTLSGISNGPGESGPIRVTATSANPTLIPTINVAYTSPEAGAVLSYVSGTDQFGTTTITVTVEDGGVDGDLATTADNGTFSQSFDVTVTPVNDAPTIDAITDLSIDEDSPEQAVSLSGITAGGGESGPLRVTATSDNTSLIPNPSVVYTSPAATGTLAFTPVTNAFGSVTITVTVEDGGLDGDLATTGDNATTTQSFVVNLANIDDSPVAEDDFLNVDENTDIRIPAAALLANDTDPDIGPGTGEQLSVVPITEMTSTQGAIVTFNTSTNEFTYDPRPASALQALAPGETLVDSFTYAITDVDGEDPNPIGTVFLTVSGLNDAPVVVDDIVPTPALVNATNPIIIYPLRNDFDPDGTLVLDSLIITLDPMFGSLAKRVNSSGEVELAYSPFSTFTGSDSFRYTISDNLGQQSAQATVTIAPNSTPVTGTDAAGGVPGDLINVDVLANDVPVVGELDRSSLTISAQAGNGVATVQSDGTITYVPNDGFFGIDTFQYIVTDTEGNTSDPQTVTVNIVASGRENPLLFGDVNADGRVTAFDALLVINRLGRGGGASQIPVVASERGPNFYDVSGDQTITARDALLVINHIGSQAPIISGEQVDGDLMGQPIVADLASTRGGTLVPSIIEAPSAINDAFQTWDDFDAPVIGTPAPKFAGFATYDADEAVDADLIDLISQEVADDDDGESANFDLAILGLI</sequence>
<protein>
    <submittedName>
        <fullName evidence="11">Matrixin</fullName>
    </submittedName>
</protein>
<keyword evidence="5" id="KW-0732">Signal</keyword>
<evidence type="ECO:0000256" key="4">
    <source>
        <dbReference type="ARBA" id="ARBA00022723"/>
    </source>
</evidence>
<dbReference type="GO" id="GO:0030574">
    <property type="term" value="P:collagen catabolic process"/>
    <property type="evidence" value="ECO:0007669"/>
    <property type="project" value="TreeGrafter"/>
</dbReference>
<dbReference type="Pfam" id="PF00404">
    <property type="entry name" value="Dockerin_1"/>
    <property type="match status" value="1"/>
</dbReference>
<dbReference type="GO" id="GO:0004553">
    <property type="term" value="F:hydrolase activity, hydrolyzing O-glycosyl compounds"/>
    <property type="evidence" value="ECO:0007669"/>
    <property type="project" value="InterPro"/>
</dbReference>
<dbReference type="Pfam" id="PF04151">
    <property type="entry name" value="PPC"/>
    <property type="match status" value="1"/>
</dbReference>
<dbReference type="InterPro" id="IPR006026">
    <property type="entry name" value="Peptidase_Metallo"/>
</dbReference>
<dbReference type="Pfam" id="PF00413">
    <property type="entry name" value="Peptidase_M10"/>
    <property type="match status" value="2"/>
</dbReference>
<dbReference type="Gene3D" id="1.10.1330.10">
    <property type="entry name" value="Dockerin domain"/>
    <property type="match status" value="1"/>
</dbReference>
<name>A0A5C6FGU0_9BACT</name>
<dbReference type="Pfam" id="PF20009">
    <property type="entry name" value="GEVED"/>
    <property type="match status" value="1"/>
</dbReference>
<keyword evidence="8" id="KW-0482">Metalloprotease</keyword>
<proteinExistence type="inferred from homology"/>
<dbReference type="InterPro" id="IPR001818">
    <property type="entry name" value="Pept_M10_metallopeptidase"/>
</dbReference>
<comment type="similarity">
    <text evidence="2">Belongs to the peptidase M10A family.</text>
</comment>
<dbReference type="GO" id="GO:0030198">
    <property type="term" value="P:extracellular matrix organization"/>
    <property type="evidence" value="ECO:0007669"/>
    <property type="project" value="TreeGrafter"/>
</dbReference>
<dbReference type="SUPFAM" id="SSF63446">
    <property type="entry name" value="Type I dockerin domain"/>
    <property type="match status" value="1"/>
</dbReference>
<evidence type="ECO:0000256" key="8">
    <source>
        <dbReference type="ARBA" id="ARBA00023049"/>
    </source>
</evidence>
<dbReference type="PANTHER" id="PTHR10201:SF291">
    <property type="entry name" value="MATRIX METALLOPROTEINASE 1, ISOFORM C-RELATED"/>
    <property type="match status" value="1"/>
</dbReference>
<evidence type="ECO:0000313" key="12">
    <source>
        <dbReference type="Proteomes" id="UP000318288"/>
    </source>
</evidence>
<evidence type="ECO:0000256" key="2">
    <source>
        <dbReference type="ARBA" id="ARBA00010370"/>
    </source>
</evidence>